<dbReference type="EMBL" id="UOFE01000017">
    <property type="protein sequence ID" value="VAW51491.1"/>
    <property type="molecule type" value="Genomic_DNA"/>
</dbReference>
<evidence type="ECO:0000256" key="1">
    <source>
        <dbReference type="ARBA" id="ARBA00022679"/>
    </source>
</evidence>
<dbReference type="EC" id="2.7.7.80" evidence="5"/>
<dbReference type="GO" id="GO:0008641">
    <property type="term" value="F:ubiquitin-like modifier activating enzyme activity"/>
    <property type="evidence" value="ECO:0007669"/>
    <property type="project" value="InterPro"/>
</dbReference>
<proteinExistence type="predicted"/>
<dbReference type="SUPFAM" id="SSF69572">
    <property type="entry name" value="Activating enzymes of the ubiquitin-like proteins"/>
    <property type="match status" value="1"/>
</dbReference>
<keyword evidence="1 5" id="KW-0808">Transferase</keyword>
<dbReference type="GO" id="GO:0004792">
    <property type="term" value="F:thiosulfate-cyanide sulfurtransferase activity"/>
    <property type="evidence" value="ECO:0007669"/>
    <property type="project" value="TreeGrafter"/>
</dbReference>
<dbReference type="AlphaFoldDB" id="A0A3B0W852"/>
<dbReference type="PANTHER" id="PTHR10953">
    <property type="entry name" value="UBIQUITIN-ACTIVATING ENZYME E1"/>
    <property type="match status" value="1"/>
</dbReference>
<dbReference type="InterPro" id="IPR045886">
    <property type="entry name" value="ThiF/MoeB/HesA"/>
</dbReference>
<dbReference type="NCBIfam" id="NF004281">
    <property type="entry name" value="PRK05690.1"/>
    <property type="match status" value="1"/>
</dbReference>
<dbReference type="InterPro" id="IPR000594">
    <property type="entry name" value="ThiF_NAD_FAD-bd"/>
</dbReference>
<dbReference type="GO" id="GO:0061605">
    <property type="term" value="F:molybdopterin-synthase adenylyltransferase activity"/>
    <property type="evidence" value="ECO:0007669"/>
    <property type="project" value="UniProtKB-EC"/>
</dbReference>
<dbReference type="InterPro" id="IPR035985">
    <property type="entry name" value="Ubiquitin-activating_enz"/>
</dbReference>
<organism evidence="5">
    <name type="scientific">hydrothermal vent metagenome</name>
    <dbReference type="NCBI Taxonomy" id="652676"/>
    <lineage>
        <taxon>unclassified sequences</taxon>
        <taxon>metagenomes</taxon>
        <taxon>ecological metagenomes</taxon>
    </lineage>
</organism>
<evidence type="ECO:0000256" key="3">
    <source>
        <dbReference type="ARBA" id="ARBA00022840"/>
    </source>
</evidence>
<dbReference type="FunFam" id="3.40.50.720:FF:000033">
    <property type="entry name" value="Adenylyltransferase and sulfurtransferase MOCS3"/>
    <property type="match status" value="1"/>
</dbReference>
<dbReference type="Gene3D" id="3.40.50.720">
    <property type="entry name" value="NAD(P)-binding Rossmann-like Domain"/>
    <property type="match status" value="1"/>
</dbReference>
<sequence length="269" mass="29276">MHSYAEHGNENMSDNTINFSDEQLLHYSRQIMLPHFGVEGQQQLQEAHILIMGVGGLGSPAAMYLAAAGVGTLTLVDFDTVDNSNLQRQIVHNTSSVGSSKVSSAENTLLKINPETTIHCIDKKLTLDELKPLLKDISCVIDATDNFDTRFLINRACVSQKTALISAAAIQFEGQISVFDLRQKNSPCYACLYSEGGEENTNCSDNGILAPVVGILGSMQALEAIKLICGIGETLQNRLLIFDALALQWRTMKLNKDPNCVVCNDSGKL</sequence>
<dbReference type="PANTHER" id="PTHR10953:SF102">
    <property type="entry name" value="ADENYLYLTRANSFERASE AND SULFURTRANSFERASE MOCS3"/>
    <property type="match status" value="1"/>
</dbReference>
<gene>
    <name evidence="5" type="ORF">MNBD_GAMMA05-2087</name>
</gene>
<dbReference type="GO" id="GO:0005829">
    <property type="term" value="C:cytosol"/>
    <property type="evidence" value="ECO:0007669"/>
    <property type="project" value="TreeGrafter"/>
</dbReference>
<dbReference type="GO" id="GO:0008146">
    <property type="term" value="F:sulfotransferase activity"/>
    <property type="evidence" value="ECO:0007669"/>
    <property type="project" value="TreeGrafter"/>
</dbReference>
<protein>
    <submittedName>
        <fullName evidence="5">Molybdopterin-synthase adenylyltransferase</fullName>
        <ecNumber evidence="5">2.7.7.80</ecNumber>
    </submittedName>
</protein>
<dbReference type="GO" id="GO:0005524">
    <property type="term" value="F:ATP binding"/>
    <property type="evidence" value="ECO:0007669"/>
    <property type="project" value="UniProtKB-KW"/>
</dbReference>
<evidence type="ECO:0000256" key="2">
    <source>
        <dbReference type="ARBA" id="ARBA00022741"/>
    </source>
</evidence>
<keyword evidence="3" id="KW-0067">ATP-binding</keyword>
<dbReference type="CDD" id="cd00757">
    <property type="entry name" value="ThiF_MoeB_HesA_family"/>
    <property type="match status" value="1"/>
</dbReference>
<keyword evidence="5" id="KW-0548">Nucleotidyltransferase</keyword>
<dbReference type="Pfam" id="PF00899">
    <property type="entry name" value="ThiF"/>
    <property type="match status" value="1"/>
</dbReference>
<feature type="domain" description="THIF-type NAD/FAD binding fold" evidence="4">
    <location>
        <begin position="27"/>
        <end position="261"/>
    </location>
</feature>
<evidence type="ECO:0000313" key="5">
    <source>
        <dbReference type="EMBL" id="VAW51491.1"/>
    </source>
</evidence>
<reference evidence="5" key="1">
    <citation type="submission" date="2018-06" db="EMBL/GenBank/DDBJ databases">
        <authorList>
            <person name="Zhirakovskaya E."/>
        </authorList>
    </citation>
    <scope>NUCLEOTIDE SEQUENCE</scope>
</reference>
<name>A0A3B0W852_9ZZZZ</name>
<keyword evidence="2" id="KW-0547">Nucleotide-binding</keyword>
<accession>A0A3B0W852</accession>
<evidence type="ECO:0000259" key="4">
    <source>
        <dbReference type="Pfam" id="PF00899"/>
    </source>
</evidence>